<reference evidence="1" key="1">
    <citation type="journal article" date="2023" name="Science">
        <title>Genome structures resolve the early diversification of teleost fishes.</title>
        <authorList>
            <person name="Parey E."/>
            <person name="Louis A."/>
            <person name="Montfort J."/>
            <person name="Bouchez O."/>
            <person name="Roques C."/>
            <person name="Iampietro C."/>
            <person name="Lluch J."/>
            <person name="Castinel A."/>
            <person name="Donnadieu C."/>
            <person name="Desvignes T."/>
            <person name="Floi Bucao C."/>
            <person name="Jouanno E."/>
            <person name="Wen M."/>
            <person name="Mejri S."/>
            <person name="Dirks R."/>
            <person name="Jansen H."/>
            <person name="Henkel C."/>
            <person name="Chen W.J."/>
            <person name="Zahm M."/>
            <person name="Cabau C."/>
            <person name="Klopp C."/>
            <person name="Thompson A.W."/>
            <person name="Robinson-Rechavi M."/>
            <person name="Braasch I."/>
            <person name="Lecointre G."/>
            <person name="Bobe J."/>
            <person name="Postlethwait J.H."/>
            <person name="Berthelot C."/>
            <person name="Roest Crollius H."/>
            <person name="Guiguen Y."/>
        </authorList>
    </citation>
    <scope>NUCLEOTIDE SEQUENCE</scope>
    <source>
        <strain evidence="1">Concon-B</strain>
    </source>
</reference>
<comment type="caution">
    <text evidence="1">The sequence shown here is derived from an EMBL/GenBank/DDBJ whole genome shotgun (WGS) entry which is preliminary data.</text>
</comment>
<sequence>MLCFGTGTAVLDVQALDGSAVLGDAHHAGDGEDTRAVGKDTSLPPANTIRLIPFRDTVGLVFQVLVAGTPALFLALEGVRPSYGRLFGCPAQGCAAVVRFPGLSVARS</sequence>
<accession>A0A9Q1D615</accession>
<evidence type="ECO:0000313" key="1">
    <source>
        <dbReference type="EMBL" id="KAJ8260542.1"/>
    </source>
</evidence>
<proteinExistence type="predicted"/>
<dbReference type="EMBL" id="JAFJMO010000012">
    <property type="protein sequence ID" value="KAJ8260542.1"/>
    <property type="molecule type" value="Genomic_DNA"/>
</dbReference>
<name>A0A9Q1D615_CONCO</name>
<keyword evidence="2" id="KW-1185">Reference proteome</keyword>
<gene>
    <name evidence="1" type="ORF">COCON_G00162650</name>
</gene>
<evidence type="ECO:0000313" key="2">
    <source>
        <dbReference type="Proteomes" id="UP001152803"/>
    </source>
</evidence>
<protein>
    <submittedName>
        <fullName evidence="1">Uncharacterized protein</fullName>
    </submittedName>
</protein>
<dbReference type="Proteomes" id="UP001152803">
    <property type="component" value="Unassembled WGS sequence"/>
</dbReference>
<dbReference type="AlphaFoldDB" id="A0A9Q1D615"/>
<organism evidence="1 2">
    <name type="scientific">Conger conger</name>
    <name type="common">Conger eel</name>
    <name type="synonym">Muraena conger</name>
    <dbReference type="NCBI Taxonomy" id="82655"/>
    <lineage>
        <taxon>Eukaryota</taxon>
        <taxon>Metazoa</taxon>
        <taxon>Chordata</taxon>
        <taxon>Craniata</taxon>
        <taxon>Vertebrata</taxon>
        <taxon>Euteleostomi</taxon>
        <taxon>Actinopterygii</taxon>
        <taxon>Neopterygii</taxon>
        <taxon>Teleostei</taxon>
        <taxon>Anguilliformes</taxon>
        <taxon>Congridae</taxon>
        <taxon>Conger</taxon>
    </lineage>
</organism>